<accession>A0A1C2DD09</accession>
<feature type="region of interest" description="Disordered" evidence="1">
    <location>
        <begin position="67"/>
        <end position="92"/>
    </location>
</feature>
<reference evidence="2 3" key="1">
    <citation type="submission" date="2016-08" db="EMBL/GenBank/DDBJ databases">
        <title>Whole genome sequence of Mesorhizobium sp. strain UASWS1009 isolated from industrial sewage.</title>
        <authorList>
            <person name="Crovadore J."/>
            <person name="Calmin G."/>
            <person name="Chablais R."/>
            <person name="Cochard B."/>
            <person name="Lefort F."/>
        </authorList>
    </citation>
    <scope>NUCLEOTIDE SEQUENCE [LARGE SCALE GENOMIC DNA]</scope>
    <source>
        <strain evidence="2 3">UASWS1009</strain>
    </source>
</reference>
<dbReference type="STRING" id="1566387.QV13_23915"/>
<dbReference type="EMBL" id="MDEO01000036">
    <property type="protein sequence ID" value="OCX12648.1"/>
    <property type="molecule type" value="Genomic_DNA"/>
</dbReference>
<proteinExistence type="predicted"/>
<evidence type="ECO:0000313" key="2">
    <source>
        <dbReference type="EMBL" id="OCX12648.1"/>
    </source>
</evidence>
<name>A0A1C2DD09_9HYPH</name>
<dbReference type="OrthoDB" id="7874425at2"/>
<dbReference type="RefSeq" id="WP_024922493.1">
    <property type="nucleotide sequence ID" value="NZ_MDEO01000036.1"/>
</dbReference>
<evidence type="ECO:0000313" key="3">
    <source>
        <dbReference type="Proteomes" id="UP000094412"/>
    </source>
</evidence>
<organism evidence="2 3">
    <name type="scientific">Mesorhizobium hungaricum</name>
    <dbReference type="NCBI Taxonomy" id="1566387"/>
    <lineage>
        <taxon>Bacteria</taxon>
        <taxon>Pseudomonadati</taxon>
        <taxon>Pseudomonadota</taxon>
        <taxon>Alphaproteobacteria</taxon>
        <taxon>Hyphomicrobiales</taxon>
        <taxon>Phyllobacteriaceae</taxon>
        <taxon>Mesorhizobium</taxon>
    </lineage>
</organism>
<protein>
    <submittedName>
        <fullName evidence="2">Uncharacterized protein</fullName>
    </submittedName>
</protein>
<dbReference type="Proteomes" id="UP000094412">
    <property type="component" value="Unassembled WGS sequence"/>
</dbReference>
<comment type="caution">
    <text evidence="2">The sequence shown here is derived from an EMBL/GenBank/DDBJ whole genome shotgun (WGS) entry which is preliminary data.</text>
</comment>
<dbReference type="AlphaFoldDB" id="A0A1C2DD09"/>
<sequence length="92" mass="10463">MEAELIRHLELLLAAYREKVDRAESTIGRFCAGDGDFFDRLRSGKGFNVRTYDRVARWFLSNWPTNASWPDDVPRPTDDASVDEAAVQEAAE</sequence>
<keyword evidence="3" id="KW-1185">Reference proteome</keyword>
<evidence type="ECO:0000256" key="1">
    <source>
        <dbReference type="SAM" id="MobiDB-lite"/>
    </source>
</evidence>
<gene>
    <name evidence="2" type="ORF">QV13_23915</name>
</gene>